<dbReference type="PANTHER" id="PTHR31286:SF60">
    <property type="entry name" value="PROTEIN, PUTATIVE-RELATED"/>
    <property type="match status" value="1"/>
</dbReference>
<dbReference type="EMBL" id="ASHM01021333">
    <property type="protein sequence ID" value="PNY02418.1"/>
    <property type="molecule type" value="Genomic_DNA"/>
</dbReference>
<accession>A0A2K3NH97</accession>
<organism evidence="1 2">
    <name type="scientific">Trifolium pratense</name>
    <name type="common">Red clover</name>
    <dbReference type="NCBI Taxonomy" id="57577"/>
    <lineage>
        <taxon>Eukaryota</taxon>
        <taxon>Viridiplantae</taxon>
        <taxon>Streptophyta</taxon>
        <taxon>Embryophyta</taxon>
        <taxon>Tracheophyta</taxon>
        <taxon>Spermatophyta</taxon>
        <taxon>Magnoliopsida</taxon>
        <taxon>eudicotyledons</taxon>
        <taxon>Gunneridae</taxon>
        <taxon>Pentapetalae</taxon>
        <taxon>rosids</taxon>
        <taxon>fabids</taxon>
        <taxon>Fabales</taxon>
        <taxon>Fabaceae</taxon>
        <taxon>Papilionoideae</taxon>
        <taxon>50 kb inversion clade</taxon>
        <taxon>NPAAA clade</taxon>
        <taxon>Hologalegina</taxon>
        <taxon>IRL clade</taxon>
        <taxon>Trifolieae</taxon>
        <taxon>Trifolium</taxon>
    </lineage>
</organism>
<reference evidence="1 2" key="2">
    <citation type="journal article" date="2017" name="Front. Plant Sci.">
        <title>Gene Classification and Mining of Molecular Markers Useful in Red Clover (Trifolium pratense) Breeding.</title>
        <authorList>
            <person name="Istvanek J."/>
            <person name="Dluhosova J."/>
            <person name="Dluhos P."/>
            <person name="Patkova L."/>
            <person name="Nedelnik J."/>
            <person name="Repkova J."/>
        </authorList>
    </citation>
    <scope>NUCLEOTIDE SEQUENCE [LARGE SCALE GENOMIC DNA]</scope>
    <source>
        <strain evidence="2">cv. Tatra</strain>
        <tissue evidence="1">Young leaves</tissue>
    </source>
</reference>
<evidence type="ECO:0000313" key="2">
    <source>
        <dbReference type="Proteomes" id="UP000236291"/>
    </source>
</evidence>
<dbReference type="Proteomes" id="UP000236291">
    <property type="component" value="Unassembled WGS sequence"/>
</dbReference>
<protein>
    <submittedName>
        <fullName evidence="1">Putative NBS resistance protein</fullName>
    </submittedName>
</protein>
<sequence>MAAICPWPCMIASSPIKPQPASISHLDRSFVQALQDSCDVQISQLPEPAIKGEDLYIKITQSEYEKGLAEYKKNLHGRLVLNKGDQPITATDLRAKLSMLWKLSGPWRMTSLGHGFHDFQFSSFQDMWIAWSAGTMYLKAGVLRLSKWMNDFNPYTQRQTHPQIWIRLMELPQEYWRHRMLFEIARAIGTPLSLDEIYQNSCQSFSRHGSVTE</sequence>
<evidence type="ECO:0000313" key="1">
    <source>
        <dbReference type="EMBL" id="PNY02418.1"/>
    </source>
</evidence>
<proteinExistence type="predicted"/>
<dbReference type="AlphaFoldDB" id="A0A2K3NH97"/>
<dbReference type="STRING" id="57577.A0A2K3NH97"/>
<dbReference type="InterPro" id="IPR040256">
    <property type="entry name" value="At4g02000-like"/>
</dbReference>
<dbReference type="PANTHER" id="PTHR31286">
    <property type="entry name" value="GLYCINE-RICH CELL WALL STRUCTURAL PROTEIN 1.8-LIKE"/>
    <property type="match status" value="1"/>
</dbReference>
<name>A0A2K3NH97_TRIPR</name>
<reference evidence="1 2" key="1">
    <citation type="journal article" date="2014" name="Am. J. Bot.">
        <title>Genome assembly and annotation for red clover (Trifolium pratense; Fabaceae).</title>
        <authorList>
            <person name="Istvanek J."/>
            <person name="Jaros M."/>
            <person name="Krenek A."/>
            <person name="Repkova J."/>
        </authorList>
    </citation>
    <scope>NUCLEOTIDE SEQUENCE [LARGE SCALE GENOMIC DNA]</scope>
    <source>
        <strain evidence="2">cv. Tatra</strain>
        <tissue evidence="1">Young leaves</tissue>
    </source>
</reference>
<gene>
    <name evidence="1" type="ORF">L195_g025725</name>
</gene>
<comment type="caution">
    <text evidence="1">The sequence shown here is derived from an EMBL/GenBank/DDBJ whole genome shotgun (WGS) entry which is preliminary data.</text>
</comment>